<gene>
    <name evidence="3" type="ORF">FE263_17560</name>
</gene>
<dbReference type="Proteomes" id="UP000305654">
    <property type="component" value="Unassembled WGS sequence"/>
</dbReference>
<dbReference type="SUPFAM" id="SSF55895">
    <property type="entry name" value="Ribonuclease Rh-like"/>
    <property type="match status" value="1"/>
</dbReference>
<dbReference type="GO" id="GO:0033897">
    <property type="term" value="F:ribonuclease T2 activity"/>
    <property type="evidence" value="ECO:0007669"/>
    <property type="project" value="InterPro"/>
</dbReference>
<dbReference type="OrthoDB" id="4720638at2"/>
<dbReference type="Gene3D" id="3.90.730.10">
    <property type="entry name" value="Ribonuclease T2-like"/>
    <property type="match status" value="1"/>
</dbReference>
<dbReference type="PANTHER" id="PTHR11240">
    <property type="entry name" value="RIBONUCLEASE T2"/>
    <property type="match status" value="1"/>
</dbReference>
<dbReference type="AlphaFoldDB" id="A0A5R9J376"/>
<evidence type="ECO:0000313" key="3">
    <source>
        <dbReference type="EMBL" id="TLU71303.1"/>
    </source>
</evidence>
<dbReference type="EMBL" id="VCDI01000007">
    <property type="protein sequence ID" value="TLU71303.1"/>
    <property type="molecule type" value="Genomic_DNA"/>
</dbReference>
<accession>A0A5R9J376</accession>
<name>A0A5R9J376_9PROT</name>
<protein>
    <submittedName>
        <fullName evidence="3">Ribonuclease T</fullName>
    </submittedName>
</protein>
<keyword evidence="4" id="KW-1185">Reference proteome</keyword>
<comment type="caution">
    <text evidence="3">The sequence shown here is derived from an EMBL/GenBank/DDBJ whole genome shotgun (WGS) entry which is preliminary data.</text>
</comment>
<evidence type="ECO:0000256" key="2">
    <source>
        <dbReference type="RuleBase" id="RU004328"/>
    </source>
</evidence>
<dbReference type="GO" id="GO:0003723">
    <property type="term" value="F:RNA binding"/>
    <property type="evidence" value="ECO:0007669"/>
    <property type="project" value="InterPro"/>
</dbReference>
<evidence type="ECO:0000256" key="1">
    <source>
        <dbReference type="ARBA" id="ARBA00007469"/>
    </source>
</evidence>
<dbReference type="InterPro" id="IPR036430">
    <property type="entry name" value="RNase_T2-like_sf"/>
</dbReference>
<dbReference type="Pfam" id="PF00445">
    <property type="entry name" value="Ribonuclease_T2"/>
    <property type="match status" value="1"/>
</dbReference>
<sequence length="286" mass="30613">MPPFGMVLARDNGQLPGVFPPAARVYEMIPKRSSRPICTSLSLGRGPCAAGILVLAMLAALPSGGMAIAASQCAVPQDLRPAPPRPPRADEVHPDIPVTHYILALSWAPAWCRTGAGRRAGERGDAECSDPSRGFVLHGFWPNGDDRQHPQYCAPAGPIDIATLRMAWCMTPSASLLQHEWAAHGTCGWQRPADYFAREASIWNRLSLPPAGSLAGRVLTAGQLRASLAAANPGLPADAVAVRLDHRQRLREVDLCYGRSFAPVPCARGERGTPDPVMLRVSAMLQ</sequence>
<dbReference type="PANTHER" id="PTHR11240:SF22">
    <property type="entry name" value="RIBONUCLEASE T2"/>
    <property type="match status" value="1"/>
</dbReference>
<reference evidence="3 4" key="1">
    <citation type="submission" date="2019-05" db="EMBL/GenBank/DDBJ databases">
        <authorList>
            <person name="Pankratov T."/>
            <person name="Grouzdev D."/>
        </authorList>
    </citation>
    <scope>NUCLEOTIDE SEQUENCE [LARGE SCALE GENOMIC DNA]</scope>
    <source>
        <strain evidence="3 4">KEBCLARHB70R</strain>
    </source>
</reference>
<organism evidence="3 4">
    <name type="scientific">Lichenicoccus roseus</name>
    <dbReference type="NCBI Taxonomy" id="2683649"/>
    <lineage>
        <taxon>Bacteria</taxon>
        <taxon>Pseudomonadati</taxon>
        <taxon>Pseudomonadota</taxon>
        <taxon>Alphaproteobacteria</taxon>
        <taxon>Acetobacterales</taxon>
        <taxon>Acetobacteraceae</taxon>
        <taxon>Lichenicoccus</taxon>
    </lineage>
</organism>
<evidence type="ECO:0000313" key="4">
    <source>
        <dbReference type="Proteomes" id="UP000305654"/>
    </source>
</evidence>
<proteinExistence type="inferred from homology"/>
<comment type="similarity">
    <text evidence="1 2">Belongs to the RNase T2 family.</text>
</comment>
<dbReference type="InterPro" id="IPR001568">
    <property type="entry name" value="RNase_T2-like"/>
</dbReference>